<keyword evidence="7" id="KW-0137">Centromere</keyword>
<dbReference type="GO" id="GO:0031511">
    <property type="term" value="C:Mis6-Sim4 complex"/>
    <property type="evidence" value="ECO:0007669"/>
    <property type="project" value="TreeGrafter"/>
</dbReference>
<evidence type="ECO:0000256" key="6">
    <source>
        <dbReference type="ARBA" id="ARBA00023242"/>
    </source>
</evidence>
<accession>A0A6P9CBC5</accession>
<name>A0A6P9CBC5_PANGU</name>
<dbReference type="GeneID" id="117667702"/>
<keyword evidence="8" id="KW-0175">Coiled coil</keyword>
<dbReference type="CDD" id="cd23835">
    <property type="entry name" value="DRWD-N_CENP-O"/>
    <property type="match status" value="1"/>
</dbReference>
<dbReference type="OrthoDB" id="10050372at2759"/>
<keyword evidence="5" id="KW-0158">Chromosome</keyword>
<feature type="coiled-coil region" evidence="8">
    <location>
        <begin position="19"/>
        <end position="67"/>
    </location>
</feature>
<dbReference type="Proteomes" id="UP001652622">
    <property type="component" value="Unplaced"/>
</dbReference>
<evidence type="ECO:0000256" key="8">
    <source>
        <dbReference type="SAM" id="Coils"/>
    </source>
</evidence>
<evidence type="ECO:0000256" key="2">
    <source>
        <dbReference type="ARBA" id="ARBA00004584"/>
    </source>
</evidence>
<dbReference type="PANTHER" id="PTHR14582:SF1">
    <property type="entry name" value="CENTROMERE PROTEIN O"/>
    <property type="match status" value="1"/>
</dbReference>
<keyword evidence="6" id="KW-0539">Nucleus</keyword>
<evidence type="ECO:0000313" key="10">
    <source>
        <dbReference type="RefSeq" id="XP_034277166.1"/>
    </source>
</evidence>
<keyword evidence="9" id="KW-1185">Reference proteome</keyword>
<dbReference type="RefSeq" id="XP_034277166.1">
    <property type="nucleotide sequence ID" value="XM_034421275.1"/>
</dbReference>
<evidence type="ECO:0000313" key="11">
    <source>
        <dbReference type="RefSeq" id="XP_034277167.1"/>
    </source>
</evidence>
<gene>
    <name evidence="10 11" type="primary">CENPO</name>
</gene>
<dbReference type="InterPro" id="IPR018464">
    <property type="entry name" value="CENP-O"/>
</dbReference>
<proteinExistence type="inferred from homology"/>
<dbReference type="KEGG" id="pgut:117667702"/>
<evidence type="ECO:0000256" key="4">
    <source>
        <dbReference type="ARBA" id="ARBA00016395"/>
    </source>
</evidence>
<dbReference type="Pfam" id="PF09496">
    <property type="entry name" value="CENP-O"/>
    <property type="match status" value="1"/>
</dbReference>
<dbReference type="GO" id="GO:0005634">
    <property type="term" value="C:nucleus"/>
    <property type="evidence" value="ECO:0007669"/>
    <property type="project" value="UniProtKB-SubCell"/>
</dbReference>
<evidence type="ECO:0000313" key="9">
    <source>
        <dbReference type="Proteomes" id="UP001652622"/>
    </source>
</evidence>
<dbReference type="RefSeq" id="XP_034277167.1">
    <property type="nucleotide sequence ID" value="XM_034421276.1"/>
</dbReference>
<evidence type="ECO:0000256" key="3">
    <source>
        <dbReference type="ARBA" id="ARBA00007321"/>
    </source>
</evidence>
<reference evidence="10 11" key="1">
    <citation type="submission" date="2025-04" db="UniProtKB">
        <authorList>
            <consortium name="RefSeq"/>
        </authorList>
    </citation>
    <scope>IDENTIFICATION</scope>
    <source>
        <tissue evidence="10 11">Blood</tissue>
    </source>
</reference>
<comment type="subcellular location">
    <subcellularLocation>
        <location evidence="2">Chromosome</location>
        <location evidence="2">Centromere</location>
    </subcellularLocation>
    <subcellularLocation>
        <location evidence="1">Nucleus</location>
    </subcellularLocation>
</comment>
<evidence type="ECO:0000256" key="7">
    <source>
        <dbReference type="ARBA" id="ARBA00023328"/>
    </source>
</evidence>
<dbReference type="OMA" id="HENLFFM"/>
<organism evidence="9 10">
    <name type="scientific">Pantherophis guttatus</name>
    <name type="common">Corn snake</name>
    <name type="synonym">Elaphe guttata</name>
    <dbReference type="NCBI Taxonomy" id="94885"/>
    <lineage>
        <taxon>Eukaryota</taxon>
        <taxon>Metazoa</taxon>
        <taxon>Chordata</taxon>
        <taxon>Craniata</taxon>
        <taxon>Vertebrata</taxon>
        <taxon>Euteleostomi</taxon>
        <taxon>Lepidosauria</taxon>
        <taxon>Squamata</taxon>
        <taxon>Bifurcata</taxon>
        <taxon>Unidentata</taxon>
        <taxon>Episquamata</taxon>
        <taxon>Toxicofera</taxon>
        <taxon>Serpentes</taxon>
        <taxon>Colubroidea</taxon>
        <taxon>Colubridae</taxon>
        <taxon>Colubrinae</taxon>
        <taxon>Pantherophis</taxon>
    </lineage>
</organism>
<dbReference type="AlphaFoldDB" id="A0A6P9CBC5"/>
<evidence type="ECO:0000256" key="5">
    <source>
        <dbReference type="ARBA" id="ARBA00022454"/>
    </source>
</evidence>
<sequence>MGEIAISFSNGTLSHLEKLEASARNVTLKQEKIKEYEEKILKMKMRIQELRNQRDELKTKLNVCQSQSTPHKDAMKNSLQVSKATTTSQQDILGWKIENAKGLLELFHLTGLSGKLTEQGVSFCISTAFEGTYLDSYYVDILIQQPLRIQHHSIPVFIPLEQIANEHLQKDIKCFLSVLSDHLNAYARRKFQVDQLQEHFAVFLEGCMKGNSLYNQLEFNYRVTEDGSFPFTAKIIYGNPMNALPTKVTVVCKAKDAPVSVDEMAAAHLALFYEKPLQDVFISITASVENLNQPIAATSSSYSSVPSEVAAL</sequence>
<dbReference type="CDD" id="cd23836">
    <property type="entry name" value="DRWD-C_CENP-O"/>
    <property type="match status" value="1"/>
</dbReference>
<dbReference type="CTD" id="79172"/>
<protein>
    <recommendedName>
        <fullName evidence="4">Centromere protein O</fullName>
    </recommendedName>
</protein>
<evidence type="ECO:0000256" key="1">
    <source>
        <dbReference type="ARBA" id="ARBA00004123"/>
    </source>
</evidence>
<comment type="similarity">
    <text evidence="3">Belongs to the CENP-O/MCM21 family.</text>
</comment>
<dbReference type="PANTHER" id="PTHR14582">
    <property type="entry name" value="INNER KINETOCHORE SUBUNIT MAL2"/>
    <property type="match status" value="1"/>
</dbReference>